<evidence type="ECO:0000313" key="3">
    <source>
        <dbReference type="EMBL" id="GAA1505021.1"/>
    </source>
</evidence>
<keyword evidence="2" id="KW-1133">Transmembrane helix</keyword>
<accession>A0ABN1ZUZ3</accession>
<reference evidence="3 4" key="1">
    <citation type="journal article" date="2019" name="Int. J. Syst. Evol. Microbiol.">
        <title>The Global Catalogue of Microorganisms (GCM) 10K type strain sequencing project: providing services to taxonomists for standard genome sequencing and annotation.</title>
        <authorList>
            <consortium name="The Broad Institute Genomics Platform"/>
            <consortium name="The Broad Institute Genome Sequencing Center for Infectious Disease"/>
            <person name="Wu L."/>
            <person name="Ma J."/>
        </authorList>
    </citation>
    <scope>NUCLEOTIDE SEQUENCE [LARGE SCALE GENOMIC DNA]</scope>
    <source>
        <strain evidence="3 4">JCM 14942</strain>
    </source>
</reference>
<keyword evidence="2" id="KW-0472">Membrane</keyword>
<evidence type="ECO:0000313" key="4">
    <source>
        <dbReference type="Proteomes" id="UP001500842"/>
    </source>
</evidence>
<name>A0ABN1ZUZ3_9ACTN</name>
<feature type="transmembrane region" description="Helical" evidence="2">
    <location>
        <begin position="36"/>
        <end position="55"/>
    </location>
</feature>
<evidence type="ECO:0000256" key="2">
    <source>
        <dbReference type="SAM" id="Phobius"/>
    </source>
</evidence>
<comment type="caution">
    <text evidence="3">The sequence shown here is derived from an EMBL/GenBank/DDBJ whole genome shotgun (WGS) entry which is preliminary data.</text>
</comment>
<dbReference type="EMBL" id="BAAAOR010000004">
    <property type="protein sequence ID" value="GAA1505021.1"/>
    <property type="molecule type" value="Genomic_DNA"/>
</dbReference>
<keyword evidence="2" id="KW-0812">Transmembrane</keyword>
<evidence type="ECO:0000256" key="1">
    <source>
        <dbReference type="SAM" id="MobiDB-lite"/>
    </source>
</evidence>
<gene>
    <name evidence="3" type="ORF">GCM10009788_05690</name>
</gene>
<sequence>MRTNQLTHKHRATAPVPAGERPAATRAHRASRPSDLPIAAALGIILLLVAAYLAVRA</sequence>
<keyword evidence="4" id="KW-1185">Reference proteome</keyword>
<dbReference type="Proteomes" id="UP001500842">
    <property type="component" value="Unassembled WGS sequence"/>
</dbReference>
<feature type="region of interest" description="Disordered" evidence="1">
    <location>
        <begin position="1"/>
        <end position="31"/>
    </location>
</feature>
<proteinExistence type="predicted"/>
<dbReference type="RefSeq" id="WP_181410707.1">
    <property type="nucleotide sequence ID" value="NZ_BAAAOR010000004.1"/>
</dbReference>
<protein>
    <submittedName>
        <fullName evidence="3">Uncharacterized protein</fullName>
    </submittedName>
</protein>
<organism evidence="3 4">
    <name type="scientific">Nocardioides humi</name>
    <dbReference type="NCBI Taxonomy" id="449461"/>
    <lineage>
        <taxon>Bacteria</taxon>
        <taxon>Bacillati</taxon>
        <taxon>Actinomycetota</taxon>
        <taxon>Actinomycetes</taxon>
        <taxon>Propionibacteriales</taxon>
        <taxon>Nocardioidaceae</taxon>
        <taxon>Nocardioides</taxon>
    </lineage>
</organism>